<dbReference type="GeneID" id="94028292"/>
<evidence type="ECO:0000313" key="3">
    <source>
        <dbReference type="Proteomes" id="UP000198427"/>
    </source>
</evidence>
<dbReference type="CDD" id="cd00156">
    <property type="entry name" value="REC"/>
    <property type="match status" value="1"/>
</dbReference>
<dbReference type="KEGG" id="pje:CRM71_02415"/>
<evidence type="ECO:0000313" key="2">
    <source>
        <dbReference type="EMBL" id="SNR68815.1"/>
    </source>
</evidence>
<organism evidence="2 3">
    <name type="scientific">Prevotella jejuni</name>
    <dbReference type="NCBI Taxonomy" id="1177574"/>
    <lineage>
        <taxon>Bacteria</taxon>
        <taxon>Pseudomonadati</taxon>
        <taxon>Bacteroidota</taxon>
        <taxon>Bacteroidia</taxon>
        <taxon>Bacteroidales</taxon>
        <taxon>Prevotellaceae</taxon>
        <taxon>Prevotella</taxon>
    </lineage>
</organism>
<sequence>MSNGLLLWVDDEIELLKAHIIFLEKKGYEVVTVSNGADAIDQCQTQTFDLVLLDEQMPGLSGLETLQRIKEIQPATPIVMVTKSEEEDIMNQAIGAKIADYLIKPVNPNQILLTLKKNVHQKEIVTEVTQSGYQQNYQQIAMQIADCRTFDDWKDVYRKLVHWELELSSADSNMTEMLKMQKEEANNGFAKYIAKNYLDWVAPQDNKLSNSFSKLTGHKKKPSNNNDSRPLLSTDIFKSKVFPLIDKGEKVFLIVIDNFRLDQWRILSKEIGDMFDIDEDLYMSILPTATQYARNAIFSGLMPKQIATMFPELWVDEDEEEGKNLNEEPLIQTQIDRYRRHDKFSYHKINDSTGADKFMQQYNNLAQNDLNVLVVNFVDMLSHARTEMRMIRELASNESAYRSITLSWFQHSVLADVFKELAQSDYKVIITTDHGSIRTTNPVKIIGDRNTNTNLRYKLGKSLNYDARQVFAIKNPHLAQLPAPNLSTSYVFATGDSFFAYPNNYNYYVSYYKDTFQHGGISMEEMIVPLVTLSPRKR</sequence>
<dbReference type="Pfam" id="PF08665">
    <property type="entry name" value="PglZ"/>
    <property type="match status" value="1"/>
</dbReference>
<dbReference type="PROSITE" id="PS50110">
    <property type="entry name" value="RESPONSE_REGULATORY"/>
    <property type="match status" value="1"/>
</dbReference>
<gene>
    <name evidence="2" type="ORF">SAMN06265364_104111</name>
</gene>
<dbReference type="SUPFAM" id="SSF53649">
    <property type="entry name" value="Alkaline phosphatase-like"/>
    <property type="match status" value="1"/>
</dbReference>
<dbReference type="PANTHER" id="PTHR44591">
    <property type="entry name" value="STRESS RESPONSE REGULATOR PROTEIN 1"/>
    <property type="match status" value="1"/>
</dbReference>
<accession>A0A2K9HIB3</accession>
<dbReference type="InterPro" id="IPR011006">
    <property type="entry name" value="CheY-like_superfamily"/>
</dbReference>
<proteinExistence type="predicted"/>
<keyword evidence="1" id="KW-0597">Phosphoprotein</keyword>
<dbReference type="Gene3D" id="3.40.50.2300">
    <property type="match status" value="1"/>
</dbReference>
<dbReference type="EMBL" id="FZNZ01000004">
    <property type="protein sequence ID" value="SNR68815.1"/>
    <property type="molecule type" value="Genomic_DNA"/>
</dbReference>
<dbReference type="InterPro" id="IPR050595">
    <property type="entry name" value="Bact_response_regulator"/>
</dbReference>
<dbReference type="SUPFAM" id="SSF52172">
    <property type="entry name" value="CheY-like"/>
    <property type="match status" value="1"/>
</dbReference>
<protein>
    <submittedName>
        <fullName evidence="2">Response regulator receiver domain-containing protein</fullName>
    </submittedName>
</protein>
<dbReference type="OrthoDB" id="9813025at2"/>
<dbReference type="InterPro" id="IPR001789">
    <property type="entry name" value="Sig_transdc_resp-reg_receiver"/>
</dbReference>
<comment type="caution">
    <text evidence="2">The sequence shown here is derived from an EMBL/GenBank/DDBJ whole genome shotgun (WGS) entry which is preliminary data.</text>
</comment>
<dbReference type="Pfam" id="PF00072">
    <property type="entry name" value="Response_reg"/>
    <property type="match status" value="1"/>
</dbReference>
<evidence type="ECO:0000256" key="1">
    <source>
        <dbReference type="ARBA" id="ARBA00022553"/>
    </source>
</evidence>
<reference evidence="2 3" key="1">
    <citation type="submission" date="2017-06" db="EMBL/GenBank/DDBJ databases">
        <authorList>
            <person name="Varghese N."/>
            <person name="Submissions S."/>
        </authorList>
    </citation>
    <scope>NUCLEOTIDE SEQUENCE [LARGE SCALE GENOMIC DNA]</scope>
    <source>
        <strain evidence="2 3">DSM 26989</strain>
    </source>
</reference>
<keyword evidence="3" id="KW-1185">Reference proteome</keyword>
<dbReference type="GO" id="GO:0000160">
    <property type="term" value="P:phosphorelay signal transduction system"/>
    <property type="evidence" value="ECO:0007669"/>
    <property type="project" value="InterPro"/>
</dbReference>
<dbReference type="SMART" id="SM00448">
    <property type="entry name" value="REC"/>
    <property type="match status" value="1"/>
</dbReference>
<dbReference type="PANTHER" id="PTHR44591:SF3">
    <property type="entry name" value="RESPONSE REGULATORY DOMAIN-CONTAINING PROTEIN"/>
    <property type="match status" value="1"/>
</dbReference>
<dbReference type="Proteomes" id="UP000198427">
    <property type="component" value="Unassembled WGS sequence"/>
</dbReference>
<dbReference type="InterPro" id="IPR017850">
    <property type="entry name" value="Alkaline_phosphatase_core_sf"/>
</dbReference>
<dbReference type="RefSeq" id="WP_089365560.1">
    <property type="nucleotide sequence ID" value="NZ_CAUTTV010000005.1"/>
</dbReference>
<name>A0A2K9HIB3_9BACT</name>
<dbReference type="AlphaFoldDB" id="A0A2K9HIB3"/>